<dbReference type="PROSITE" id="PS50294">
    <property type="entry name" value="WD_REPEATS_REGION"/>
    <property type="match status" value="1"/>
</dbReference>
<dbReference type="EMBL" id="NESQ01000395">
    <property type="protein sequence ID" value="PUU73262.1"/>
    <property type="molecule type" value="Genomic_DNA"/>
</dbReference>
<dbReference type="AlphaFoldDB" id="A0A2T6ZCP1"/>
<dbReference type="PANTHER" id="PTHR43991">
    <property type="entry name" value="WD REPEAT PROTEIN (AFU_ORTHOLOGUE AFUA_8G05640)-RELATED"/>
    <property type="match status" value="1"/>
</dbReference>
<protein>
    <submittedName>
        <fullName evidence="4">Uncharacterized protein</fullName>
    </submittedName>
</protein>
<dbReference type="SUPFAM" id="SSF50978">
    <property type="entry name" value="WD40 repeat-like"/>
    <property type="match status" value="1"/>
</dbReference>
<dbReference type="SMART" id="SM00320">
    <property type="entry name" value="WD40"/>
    <property type="match status" value="1"/>
</dbReference>
<feature type="region of interest" description="Disordered" evidence="2">
    <location>
        <begin position="1"/>
        <end position="42"/>
    </location>
</feature>
<accession>A0A2T6ZCP1</accession>
<dbReference type="Gene3D" id="2.130.10.10">
    <property type="entry name" value="YVTN repeat-like/Quinoprotein amine dehydrogenase"/>
    <property type="match status" value="1"/>
</dbReference>
<keyword evidence="1" id="KW-0853">WD repeat</keyword>
<name>A0A2T6ZCP1_TUBBO</name>
<evidence type="ECO:0000256" key="2">
    <source>
        <dbReference type="SAM" id="MobiDB-lite"/>
    </source>
</evidence>
<keyword evidence="3" id="KW-0472">Membrane</keyword>
<dbReference type="PROSITE" id="PS50082">
    <property type="entry name" value="WD_REPEATS_2"/>
    <property type="match status" value="1"/>
</dbReference>
<keyword evidence="3" id="KW-1133">Transmembrane helix</keyword>
<organism evidence="4 5">
    <name type="scientific">Tuber borchii</name>
    <name type="common">White truffle</name>
    <dbReference type="NCBI Taxonomy" id="42251"/>
    <lineage>
        <taxon>Eukaryota</taxon>
        <taxon>Fungi</taxon>
        <taxon>Dikarya</taxon>
        <taxon>Ascomycota</taxon>
        <taxon>Pezizomycotina</taxon>
        <taxon>Pezizomycetes</taxon>
        <taxon>Pezizales</taxon>
        <taxon>Tuberaceae</taxon>
        <taxon>Tuber</taxon>
    </lineage>
</organism>
<dbReference type="InterPro" id="IPR015943">
    <property type="entry name" value="WD40/YVTN_repeat-like_dom_sf"/>
</dbReference>
<feature type="transmembrane region" description="Helical" evidence="3">
    <location>
        <begin position="756"/>
        <end position="773"/>
    </location>
</feature>
<dbReference type="Proteomes" id="UP000244722">
    <property type="component" value="Unassembled WGS sequence"/>
</dbReference>
<keyword evidence="3" id="KW-0812">Transmembrane</keyword>
<evidence type="ECO:0000313" key="4">
    <source>
        <dbReference type="EMBL" id="PUU73262.1"/>
    </source>
</evidence>
<dbReference type="Pfam" id="PF00400">
    <property type="entry name" value="WD40"/>
    <property type="match status" value="1"/>
</dbReference>
<gene>
    <name evidence="4" type="ORF">B9Z19DRAFT_1104011</name>
</gene>
<feature type="region of interest" description="Disordered" evidence="2">
    <location>
        <begin position="147"/>
        <end position="166"/>
    </location>
</feature>
<feature type="repeat" description="WD" evidence="1">
    <location>
        <begin position="469"/>
        <end position="510"/>
    </location>
</feature>
<dbReference type="STRING" id="42251.A0A2T6ZCP1"/>
<dbReference type="InterPro" id="IPR001680">
    <property type="entry name" value="WD40_rpt"/>
</dbReference>
<dbReference type="InterPro" id="IPR036322">
    <property type="entry name" value="WD40_repeat_dom_sf"/>
</dbReference>
<evidence type="ECO:0000256" key="1">
    <source>
        <dbReference type="PROSITE-ProRule" id="PRU00221"/>
    </source>
</evidence>
<dbReference type="PANTHER" id="PTHR43991:SF12">
    <property type="entry name" value="WD REPEAT PROTEIN (AFU_ORTHOLOGUE AFUA_8G05640)"/>
    <property type="match status" value="1"/>
</dbReference>
<feature type="region of interest" description="Disordered" evidence="2">
    <location>
        <begin position="56"/>
        <end position="87"/>
    </location>
</feature>
<reference evidence="4 5" key="1">
    <citation type="submission" date="2017-04" db="EMBL/GenBank/DDBJ databases">
        <title>Draft genome sequence of Tuber borchii Vittad., a whitish edible truffle.</title>
        <authorList>
            <consortium name="DOE Joint Genome Institute"/>
            <person name="Murat C."/>
            <person name="Kuo A."/>
            <person name="Barry K.W."/>
            <person name="Clum A."/>
            <person name="Dockter R.B."/>
            <person name="Fauchery L."/>
            <person name="Iotti M."/>
            <person name="Kohler A."/>
            <person name="Labutti K."/>
            <person name="Lindquist E.A."/>
            <person name="Lipzen A."/>
            <person name="Ohm R.A."/>
            <person name="Wang M."/>
            <person name="Grigoriev I.V."/>
            <person name="Zambonelli A."/>
            <person name="Martin F.M."/>
        </authorList>
    </citation>
    <scope>NUCLEOTIDE SEQUENCE [LARGE SCALE GENOMIC DNA]</scope>
    <source>
        <strain evidence="4 5">Tbo3840</strain>
    </source>
</reference>
<feature type="compositionally biased region" description="Low complexity" evidence="2">
    <location>
        <begin position="56"/>
        <end position="65"/>
    </location>
</feature>
<evidence type="ECO:0000313" key="5">
    <source>
        <dbReference type="Proteomes" id="UP000244722"/>
    </source>
</evidence>
<keyword evidence="5" id="KW-1185">Reference proteome</keyword>
<proteinExistence type="predicted"/>
<comment type="caution">
    <text evidence="4">The sequence shown here is derived from an EMBL/GenBank/DDBJ whole genome shotgun (WGS) entry which is preliminary data.</text>
</comment>
<sequence>MESIEATRSPLPLPPALHVPNPIDEDEEDFSPSNLVTRPPSPVGGGAAFLDFFSSSSSSSTDLSTYEGPADNGSENANDDEAPDDDPVFLMQLDPPLEEFGSVQDHSPSPAVIYSDNYVHSGAFGVHGSVMDPLSEILVTRSFEGQQEGSTMEDESLESEASQTPGWNENIENYNYDFAKFCQHAYYRYRMNSARYQKLSVAAADVKKLPRPREITRRDVERDGCDIQAIPWQKLGITVDLARGIRRKEYINYRNEKDVEPERPPGIPANRQFYKFRRMDTEQKPRLIHFQLRNLLGVVSRSDVFYAGNAKVLRTNPLTGSTVTTMDLSCSDSWSENQIRISTLSACTGQSGVVIAGCFHGEYAMKPLFAQASAKPITGVVTKNQSGITNHVQIVRNRHNNTPNAVFSSNDYHVRVLDCETLAFNAQHEYDWPVNCSVMSPDSRLRVVVGDHTDVLICDAERGSTQFVLPGHRDYGFAAAWSDDGHTIATGNQDETVRIWDARKLNETIKVLPAKMAGVRALRFSPLGYGGKRVLAMAEPADIVQIVDATSWDSMQQLEFWGEVGGIEFAPTGEEFFIANADKCVGGLMEFERCKGRAYYQEYPEGNTGREVLSWDDAMDEEEGDMNEPGRKGKGSGREASEGCSACSFTLSLYLSVCLSLYSSFSPFPHLSNKHIHPIPPTLPYSSLVTQARYVITTTSSFPLFPSLLSFFPSSSSPSSVSTGRLSAFIIITFVASHDCLFFLPLLLLFLGFCTVYLRLAYLLLWLVCWYSVKYGSE</sequence>
<evidence type="ECO:0000256" key="3">
    <source>
        <dbReference type="SAM" id="Phobius"/>
    </source>
</evidence>
<feature type="compositionally biased region" description="Acidic residues" evidence="2">
    <location>
        <begin position="77"/>
        <end position="87"/>
    </location>
</feature>
<dbReference type="OrthoDB" id="20669at2759"/>